<protein>
    <submittedName>
        <fullName evidence="2">Uncharacterized protein</fullName>
    </submittedName>
</protein>
<evidence type="ECO:0000313" key="2">
    <source>
        <dbReference type="EMBL" id="MBB4054067.1"/>
    </source>
</evidence>
<reference evidence="2 3" key="1">
    <citation type="submission" date="2020-08" db="EMBL/GenBank/DDBJ databases">
        <title>Genomic Encyclopedia of Type Strains, Phase IV (KMG-IV): sequencing the most valuable type-strain genomes for metagenomic binning, comparative biology and taxonomic classification.</title>
        <authorList>
            <person name="Goeker M."/>
        </authorList>
    </citation>
    <scope>NUCLEOTIDE SEQUENCE [LARGE SCALE GENOMIC DNA]</scope>
    <source>
        <strain evidence="2 3">DSM 23447</strain>
    </source>
</reference>
<feature type="chain" id="PRO_5031099455" evidence="1">
    <location>
        <begin position="30"/>
        <end position="177"/>
    </location>
</feature>
<keyword evidence="3" id="KW-1185">Reference proteome</keyword>
<accession>A0A7W6IRS2</accession>
<proteinExistence type="predicted"/>
<organism evidence="2 3">
    <name type="scientific">Devosia subaequoris</name>
    <dbReference type="NCBI Taxonomy" id="395930"/>
    <lineage>
        <taxon>Bacteria</taxon>
        <taxon>Pseudomonadati</taxon>
        <taxon>Pseudomonadota</taxon>
        <taxon>Alphaproteobacteria</taxon>
        <taxon>Hyphomicrobiales</taxon>
        <taxon>Devosiaceae</taxon>
        <taxon>Devosia</taxon>
    </lineage>
</organism>
<dbReference type="PROSITE" id="PS51257">
    <property type="entry name" value="PROKAR_LIPOPROTEIN"/>
    <property type="match status" value="1"/>
</dbReference>
<dbReference type="EMBL" id="JACIEW010000022">
    <property type="protein sequence ID" value="MBB4054067.1"/>
    <property type="molecule type" value="Genomic_DNA"/>
</dbReference>
<comment type="caution">
    <text evidence="2">The sequence shown here is derived from an EMBL/GenBank/DDBJ whole genome shotgun (WGS) entry which is preliminary data.</text>
</comment>
<name>A0A7W6IRS2_9HYPH</name>
<evidence type="ECO:0000256" key="1">
    <source>
        <dbReference type="SAM" id="SignalP"/>
    </source>
</evidence>
<dbReference type="AlphaFoldDB" id="A0A7W6IRS2"/>
<keyword evidence="1" id="KW-0732">Signal</keyword>
<feature type="signal peptide" evidence="1">
    <location>
        <begin position="1"/>
        <end position="29"/>
    </location>
</feature>
<dbReference type="RefSeq" id="WP_183312800.1">
    <property type="nucleotide sequence ID" value="NZ_JACIEW010000022.1"/>
</dbReference>
<dbReference type="Proteomes" id="UP000547011">
    <property type="component" value="Unassembled WGS sequence"/>
</dbReference>
<evidence type="ECO:0000313" key="3">
    <source>
        <dbReference type="Proteomes" id="UP000547011"/>
    </source>
</evidence>
<sequence>MITRSPRIHPALALLAVTVLLTGCSRNDAADDAVNPRVGSSVARLVSAAEILAGANIPTLDPHTMADAQIKEIIGAGPRCAFHYTSSGDPVLGTAREPAQDVPAGVVMLNGNLVALQSAPAEAGLVLVADEIRFTITSGNGDSTTPSPSSMEDATLVMHIGDQLTVGYRGYYGCAEE</sequence>
<gene>
    <name evidence="2" type="ORF">GGR20_003743</name>
</gene>